<evidence type="ECO:0000256" key="1">
    <source>
        <dbReference type="SAM" id="MobiDB-lite"/>
    </source>
</evidence>
<dbReference type="Ensembl" id="ENSRROT00000067026.1">
    <property type="protein sequence ID" value="ENSRROP00000042517.1"/>
    <property type="gene ID" value="ENSRROG00000044398.1"/>
</dbReference>
<evidence type="ECO:0000313" key="2">
    <source>
        <dbReference type="Ensembl" id="ENSRROP00000042517.1"/>
    </source>
</evidence>
<accession>A0A2K6RNA6</accession>
<dbReference type="GeneTree" id="ENSGT00910000148057"/>
<name>A0A2K6RNA6_RHIRO</name>
<organism evidence="2 3">
    <name type="scientific">Rhinopithecus roxellana</name>
    <name type="common">Golden snub-nosed monkey</name>
    <name type="synonym">Pygathrix roxellana</name>
    <dbReference type="NCBI Taxonomy" id="61622"/>
    <lineage>
        <taxon>Eukaryota</taxon>
        <taxon>Metazoa</taxon>
        <taxon>Chordata</taxon>
        <taxon>Craniata</taxon>
        <taxon>Vertebrata</taxon>
        <taxon>Euteleostomi</taxon>
        <taxon>Mammalia</taxon>
        <taxon>Eutheria</taxon>
        <taxon>Euarchontoglires</taxon>
        <taxon>Primates</taxon>
        <taxon>Haplorrhini</taxon>
        <taxon>Catarrhini</taxon>
        <taxon>Cercopithecidae</taxon>
        <taxon>Colobinae</taxon>
        <taxon>Rhinopithecus</taxon>
    </lineage>
</organism>
<dbReference type="AlphaFoldDB" id="A0A2K6RNA6"/>
<reference evidence="2" key="1">
    <citation type="submission" date="2025-08" db="UniProtKB">
        <authorList>
            <consortium name="Ensembl"/>
        </authorList>
    </citation>
    <scope>IDENTIFICATION</scope>
</reference>
<protein>
    <submittedName>
        <fullName evidence="2">Uncharacterized protein</fullName>
    </submittedName>
</protein>
<dbReference type="Proteomes" id="UP000233200">
    <property type="component" value="Unplaced"/>
</dbReference>
<sequence>MWDRDLGYFPSPPASRLVPTPLPQGFHPEVKGGRALVSVCRQLAVLRKLRHWEKWDGLGLSSKACWSEGWGSIGHLSVTSYSPLAPENRSPGCASHSSRKAQTQVA</sequence>
<keyword evidence="3" id="KW-1185">Reference proteome</keyword>
<proteinExistence type="predicted"/>
<reference evidence="2" key="2">
    <citation type="submission" date="2025-09" db="UniProtKB">
        <authorList>
            <consortium name="Ensembl"/>
        </authorList>
    </citation>
    <scope>IDENTIFICATION</scope>
</reference>
<evidence type="ECO:0000313" key="3">
    <source>
        <dbReference type="Proteomes" id="UP000233200"/>
    </source>
</evidence>
<feature type="region of interest" description="Disordered" evidence="1">
    <location>
        <begin position="84"/>
        <end position="106"/>
    </location>
</feature>